<evidence type="ECO:0000313" key="1">
    <source>
        <dbReference type="EMBL" id="KAK7466523.1"/>
    </source>
</evidence>
<evidence type="ECO:0000313" key="2">
    <source>
        <dbReference type="Proteomes" id="UP001519460"/>
    </source>
</evidence>
<dbReference type="EMBL" id="JACVVK020000557">
    <property type="protein sequence ID" value="KAK7466523.1"/>
    <property type="molecule type" value="Genomic_DNA"/>
</dbReference>
<sequence length="86" mass="9610">MQGRGVDDLGKVLKRLALCIVQVRGVVDRGYYSVQASSVTCIVLLPVVDDCQYERSDRDVSLWLFTSRTFELLQGAMSTARPNLET</sequence>
<keyword evidence="2" id="KW-1185">Reference proteome</keyword>
<gene>
    <name evidence="1" type="ORF">BaRGS_00037373</name>
</gene>
<name>A0ABD0J9U5_9CAEN</name>
<protein>
    <submittedName>
        <fullName evidence="1">Uncharacterized protein</fullName>
    </submittedName>
</protein>
<reference evidence="1 2" key="1">
    <citation type="journal article" date="2023" name="Sci. Data">
        <title>Genome assembly of the Korean intertidal mud-creeper Batillaria attramentaria.</title>
        <authorList>
            <person name="Patra A.K."/>
            <person name="Ho P.T."/>
            <person name="Jun S."/>
            <person name="Lee S.J."/>
            <person name="Kim Y."/>
            <person name="Won Y.J."/>
        </authorList>
    </citation>
    <scope>NUCLEOTIDE SEQUENCE [LARGE SCALE GENOMIC DNA]</scope>
    <source>
        <strain evidence="1">Wonlab-2016</strain>
    </source>
</reference>
<comment type="caution">
    <text evidence="1">The sequence shown here is derived from an EMBL/GenBank/DDBJ whole genome shotgun (WGS) entry which is preliminary data.</text>
</comment>
<dbReference type="AlphaFoldDB" id="A0ABD0J9U5"/>
<proteinExistence type="predicted"/>
<accession>A0ABD0J9U5</accession>
<organism evidence="1 2">
    <name type="scientific">Batillaria attramentaria</name>
    <dbReference type="NCBI Taxonomy" id="370345"/>
    <lineage>
        <taxon>Eukaryota</taxon>
        <taxon>Metazoa</taxon>
        <taxon>Spiralia</taxon>
        <taxon>Lophotrochozoa</taxon>
        <taxon>Mollusca</taxon>
        <taxon>Gastropoda</taxon>
        <taxon>Caenogastropoda</taxon>
        <taxon>Sorbeoconcha</taxon>
        <taxon>Cerithioidea</taxon>
        <taxon>Batillariidae</taxon>
        <taxon>Batillaria</taxon>
    </lineage>
</organism>
<dbReference type="Proteomes" id="UP001519460">
    <property type="component" value="Unassembled WGS sequence"/>
</dbReference>